<evidence type="ECO:0000256" key="10">
    <source>
        <dbReference type="ARBA" id="ARBA00022729"/>
    </source>
</evidence>
<keyword evidence="8" id="KW-0645">Protease</keyword>
<dbReference type="InterPro" id="IPR014756">
    <property type="entry name" value="Ig_E-set"/>
</dbReference>
<evidence type="ECO:0000313" key="23">
    <source>
        <dbReference type="EMBL" id="PPK86129.1"/>
    </source>
</evidence>
<evidence type="ECO:0000256" key="3">
    <source>
        <dbReference type="ARBA" id="ARBA00004555"/>
    </source>
</evidence>
<keyword evidence="24" id="KW-1185">Reference proteome</keyword>
<dbReference type="InterPro" id="IPR032640">
    <property type="entry name" value="AMPK1_CBM"/>
</dbReference>
<dbReference type="GO" id="GO:0070573">
    <property type="term" value="F:metallodipeptidase activity"/>
    <property type="evidence" value="ECO:0007669"/>
    <property type="project" value="InterPro"/>
</dbReference>
<dbReference type="GO" id="GO:0005576">
    <property type="term" value="C:extracellular region"/>
    <property type="evidence" value="ECO:0007669"/>
    <property type="project" value="UniProtKB-SubCell"/>
</dbReference>
<evidence type="ECO:0000256" key="9">
    <source>
        <dbReference type="ARBA" id="ARBA00022723"/>
    </source>
</evidence>
<comment type="subunit">
    <text evidence="19">Homodimer. The monomeric form is inactive while the homodimer is active.</text>
</comment>
<keyword evidence="10" id="KW-0732">Signal</keyword>
<evidence type="ECO:0000313" key="24">
    <source>
        <dbReference type="Proteomes" id="UP000237662"/>
    </source>
</evidence>
<dbReference type="GO" id="GO:0006508">
    <property type="term" value="P:proteolysis"/>
    <property type="evidence" value="ECO:0007669"/>
    <property type="project" value="UniProtKB-KW"/>
</dbReference>
<name>A0A2S6I4U2_9BACT</name>
<dbReference type="PANTHER" id="PTHR12053:SF3">
    <property type="entry name" value="CARBOXYPEPTIDASE Q"/>
    <property type="match status" value="1"/>
</dbReference>
<evidence type="ECO:0000256" key="12">
    <source>
        <dbReference type="ARBA" id="ARBA00022824"/>
    </source>
</evidence>
<keyword evidence="18" id="KW-0458">Lysosome</keyword>
<reference evidence="23 24" key="1">
    <citation type="submission" date="2018-02" db="EMBL/GenBank/DDBJ databases">
        <title>Genomic Encyclopedia of Archaeal and Bacterial Type Strains, Phase II (KMG-II): from individual species to whole genera.</title>
        <authorList>
            <person name="Goeker M."/>
        </authorList>
    </citation>
    <scope>NUCLEOTIDE SEQUENCE [LARGE SCALE GENOMIC DNA]</scope>
    <source>
        <strain evidence="23 24">DSM 29526</strain>
    </source>
</reference>
<evidence type="ECO:0000256" key="18">
    <source>
        <dbReference type="ARBA" id="ARBA00023228"/>
    </source>
</evidence>
<protein>
    <recommendedName>
        <fullName evidence="5">Carboxypeptidase Q</fullName>
    </recommendedName>
    <alternativeName>
        <fullName evidence="20">Plasma glutamate carboxypeptidase</fullName>
    </alternativeName>
</protein>
<keyword evidence="7" id="KW-0121">Carboxypeptidase</keyword>
<dbReference type="InterPro" id="IPR013783">
    <property type="entry name" value="Ig-like_fold"/>
</dbReference>
<accession>A0A2S6I4U2</accession>
<evidence type="ECO:0000256" key="2">
    <source>
        <dbReference type="ARBA" id="ARBA00004371"/>
    </source>
</evidence>
<evidence type="ECO:0000256" key="11">
    <source>
        <dbReference type="ARBA" id="ARBA00022801"/>
    </source>
</evidence>
<evidence type="ECO:0000256" key="15">
    <source>
        <dbReference type="ARBA" id="ARBA00023049"/>
    </source>
</evidence>
<evidence type="ECO:0000259" key="21">
    <source>
        <dbReference type="Pfam" id="PF04389"/>
    </source>
</evidence>
<keyword evidence="17" id="KW-0325">Glycoprotein</keyword>
<keyword evidence="11" id="KW-0378">Hydrolase</keyword>
<dbReference type="Pfam" id="PF04389">
    <property type="entry name" value="Peptidase_M28"/>
    <property type="match status" value="1"/>
</dbReference>
<evidence type="ECO:0000256" key="4">
    <source>
        <dbReference type="ARBA" id="ARBA00004613"/>
    </source>
</evidence>
<dbReference type="GO" id="GO:0005764">
    <property type="term" value="C:lysosome"/>
    <property type="evidence" value="ECO:0007669"/>
    <property type="project" value="UniProtKB-SubCell"/>
</dbReference>
<dbReference type="Gene3D" id="3.40.630.10">
    <property type="entry name" value="Zn peptidases"/>
    <property type="match status" value="1"/>
</dbReference>
<keyword evidence="23" id="KW-0418">Kinase</keyword>
<evidence type="ECO:0000259" key="22">
    <source>
        <dbReference type="Pfam" id="PF16561"/>
    </source>
</evidence>
<evidence type="ECO:0000256" key="17">
    <source>
        <dbReference type="ARBA" id="ARBA00023180"/>
    </source>
</evidence>
<evidence type="ECO:0000256" key="7">
    <source>
        <dbReference type="ARBA" id="ARBA00022645"/>
    </source>
</evidence>
<dbReference type="OrthoDB" id="9769665at2"/>
<feature type="domain" description="AMP-activated protein kinase glycogen-binding" evidence="22">
    <location>
        <begin position="425"/>
        <end position="482"/>
    </location>
</feature>
<dbReference type="SUPFAM" id="SSF53187">
    <property type="entry name" value="Zn-dependent exopeptidases"/>
    <property type="match status" value="1"/>
</dbReference>
<keyword evidence="16" id="KW-0865">Zymogen</keyword>
<comment type="caution">
    <text evidence="23">The sequence shown here is derived from an EMBL/GenBank/DDBJ whole genome shotgun (WGS) entry which is preliminary data.</text>
</comment>
<sequence length="503" mass="56508">MRGYPLAYSSGTNGQQEGEVLIVDQLQDLHNFPGTLDGKVVLVNGSYRPNRSLEGEVTRRLSVTDRLAITANPDPNDVQVGYHGRRSTTDVFDYREKRKKERQEILQFAANQGVIALVEASSAPYGVLHADGNTLLPSFDKVGDFKPLPSFVISNESFGRITRLVDMGLPVRLSLQSKVTYFEEPKFNVNLIAEIRGRDHSLGTEVITVGAHLDSWHAGTGAVDNASNCAVLVEAFRVLQVLNVQPKRTIRLMLWGGEEQVFAGSRRYVEDNIGSFTTGLAQPGNHDHSVYLNLDNGAGKVRGLYLMGNREIEPYLKAYLAPFPESNTLTIQYANQTDHELFDYHNVPAFQFIQDPLDYIPLVHHTDLDLYEYVPEKDQVYNAQLVAYLLIQLANEQEAMPRKRYNHPVASRTGNSRFFLPGYAGSERVYLTGSFNNWAMFSTPMYRVNGGWETYLDLDAGKHYYKFIVDENWTSEPTVPADELERDGKGHGGLSVIHVAREK</sequence>
<dbReference type="RefSeq" id="WP_104420594.1">
    <property type="nucleotide sequence ID" value="NZ_PTJC01000006.1"/>
</dbReference>
<keyword evidence="12" id="KW-0256">Endoplasmic reticulum</keyword>
<keyword evidence="9" id="KW-0479">Metal-binding</keyword>
<organism evidence="23 24">
    <name type="scientific">Neolewinella xylanilytica</name>
    <dbReference type="NCBI Taxonomy" id="1514080"/>
    <lineage>
        <taxon>Bacteria</taxon>
        <taxon>Pseudomonadati</taxon>
        <taxon>Bacteroidota</taxon>
        <taxon>Saprospiria</taxon>
        <taxon>Saprospirales</taxon>
        <taxon>Lewinellaceae</taxon>
        <taxon>Neolewinella</taxon>
    </lineage>
</organism>
<proteinExistence type="predicted"/>
<evidence type="ECO:0000256" key="6">
    <source>
        <dbReference type="ARBA" id="ARBA00022525"/>
    </source>
</evidence>
<keyword evidence="6" id="KW-0964">Secreted</keyword>
<gene>
    <name evidence="23" type="ORF">CLV84_3048</name>
</gene>
<comment type="subcellular location">
    <subcellularLocation>
        <location evidence="1">Endoplasmic reticulum</location>
    </subcellularLocation>
    <subcellularLocation>
        <location evidence="3">Golgi apparatus</location>
    </subcellularLocation>
    <subcellularLocation>
        <location evidence="2">Lysosome</location>
    </subcellularLocation>
    <subcellularLocation>
        <location evidence="4">Secreted</location>
    </subcellularLocation>
</comment>
<dbReference type="SUPFAM" id="SSF81296">
    <property type="entry name" value="E set domains"/>
    <property type="match status" value="1"/>
</dbReference>
<dbReference type="Proteomes" id="UP000237662">
    <property type="component" value="Unassembled WGS sequence"/>
</dbReference>
<dbReference type="GO" id="GO:0016301">
    <property type="term" value="F:kinase activity"/>
    <property type="evidence" value="ECO:0007669"/>
    <property type="project" value="UniProtKB-KW"/>
</dbReference>
<keyword evidence="14" id="KW-0333">Golgi apparatus</keyword>
<evidence type="ECO:0000256" key="5">
    <source>
        <dbReference type="ARBA" id="ARBA00014116"/>
    </source>
</evidence>
<keyword evidence="23" id="KW-0808">Transferase</keyword>
<dbReference type="AlphaFoldDB" id="A0A2S6I4U2"/>
<dbReference type="CDD" id="cd02859">
    <property type="entry name" value="E_set_AMPKbeta_like_N"/>
    <property type="match status" value="1"/>
</dbReference>
<dbReference type="InterPro" id="IPR039866">
    <property type="entry name" value="CPQ"/>
</dbReference>
<dbReference type="GO" id="GO:0004180">
    <property type="term" value="F:carboxypeptidase activity"/>
    <property type="evidence" value="ECO:0007669"/>
    <property type="project" value="UniProtKB-KW"/>
</dbReference>
<evidence type="ECO:0000256" key="14">
    <source>
        <dbReference type="ARBA" id="ARBA00023034"/>
    </source>
</evidence>
<dbReference type="InterPro" id="IPR007484">
    <property type="entry name" value="Peptidase_M28"/>
</dbReference>
<dbReference type="Pfam" id="PF16561">
    <property type="entry name" value="AMPK1_CBM"/>
    <property type="match status" value="1"/>
</dbReference>
<evidence type="ECO:0000256" key="13">
    <source>
        <dbReference type="ARBA" id="ARBA00022833"/>
    </source>
</evidence>
<dbReference type="Gene3D" id="2.60.40.10">
    <property type="entry name" value="Immunoglobulins"/>
    <property type="match status" value="1"/>
</dbReference>
<evidence type="ECO:0000256" key="1">
    <source>
        <dbReference type="ARBA" id="ARBA00004240"/>
    </source>
</evidence>
<dbReference type="PANTHER" id="PTHR12053">
    <property type="entry name" value="PROTEASE FAMILY M28 PLASMA GLUTAMATE CARBOXYPEPTIDASE-RELATED"/>
    <property type="match status" value="1"/>
</dbReference>
<dbReference type="EMBL" id="PTJC01000006">
    <property type="protein sequence ID" value="PPK86129.1"/>
    <property type="molecule type" value="Genomic_DNA"/>
</dbReference>
<evidence type="ECO:0000256" key="19">
    <source>
        <dbReference type="ARBA" id="ARBA00025833"/>
    </source>
</evidence>
<keyword evidence="13" id="KW-0862">Zinc</keyword>
<evidence type="ECO:0000256" key="20">
    <source>
        <dbReference type="ARBA" id="ARBA00033328"/>
    </source>
</evidence>
<keyword evidence="15" id="KW-0482">Metalloprotease</keyword>
<evidence type="ECO:0000256" key="16">
    <source>
        <dbReference type="ARBA" id="ARBA00023145"/>
    </source>
</evidence>
<dbReference type="GO" id="GO:0046872">
    <property type="term" value="F:metal ion binding"/>
    <property type="evidence" value="ECO:0007669"/>
    <property type="project" value="UniProtKB-KW"/>
</dbReference>
<feature type="domain" description="Peptidase M28" evidence="21">
    <location>
        <begin position="190"/>
        <end position="386"/>
    </location>
</feature>
<evidence type="ECO:0000256" key="8">
    <source>
        <dbReference type="ARBA" id="ARBA00022670"/>
    </source>
</evidence>